<evidence type="ECO:0000313" key="2">
    <source>
        <dbReference type="EMBL" id="EPT05137.1"/>
    </source>
</evidence>
<dbReference type="HOGENOM" id="CLU_017131_1_0_1"/>
<keyword evidence="3" id="KW-1185">Reference proteome</keyword>
<dbReference type="InterPro" id="IPR039601">
    <property type="entry name" value="Rrn5"/>
</dbReference>
<proteinExistence type="predicted"/>
<protein>
    <recommendedName>
        <fullName evidence="4">SANT domain-containing protein</fullName>
    </recommendedName>
</protein>
<dbReference type="InParanoid" id="S8EIV1"/>
<dbReference type="GO" id="GO:0042790">
    <property type="term" value="P:nucleolar large rRNA transcription by RNA polymerase I"/>
    <property type="evidence" value="ECO:0007669"/>
    <property type="project" value="InterPro"/>
</dbReference>
<dbReference type="PANTHER" id="PTHR28079:SF1">
    <property type="entry name" value="RNA POLYMERASE I-SPECIFIC TRANSCRIPTION INITIATION FACTOR RRN5"/>
    <property type="match status" value="1"/>
</dbReference>
<dbReference type="InterPro" id="IPR001005">
    <property type="entry name" value="SANT/Myb"/>
</dbReference>
<dbReference type="GO" id="GO:0001181">
    <property type="term" value="F:RNA polymerase I general transcription initiation factor activity"/>
    <property type="evidence" value="ECO:0007669"/>
    <property type="project" value="TreeGrafter"/>
</dbReference>
<dbReference type="GO" id="GO:0006361">
    <property type="term" value="P:transcription initiation at RNA polymerase I promoter"/>
    <property type="evidence" value="ECO:0007669"/>
    <property type="project" value="TreeGrafter"/>
</dbReference>
<evidence type="ECO:0000313" key="3">
    <source>
        <dbReference type="Proteomes" id="UP000015241"/>
    </source>
</evidence>
<dbReference type="PANTHER" id="PTHR28079">
    <property type="entry name" value="RNA POLYMERASE I-SPECIFIC TRANSCRIPTION INITIATION FACTOR RRN5"/>
    <property type="match status" value="1"/>
</dbReference>
<reference evidence="2 3" key="1">
    <citation type="journal article" date="2012" name="Science">
        <title>The Paleozoic origin of enzymatic lignin decomposition reconstructed from 31 fungal genomes.</title>
        <authorList>
            <person name="Floudas D."/>
            <person name="Binder M."/>
            <person name="Riley R."/>
            <person name="Barry K."/>
            <person name="Blanchette R.A."/>
            <person name="Henrissat B."/>
            <person name="Martinez A.T."/>
            <person name="Otillar R."/>
            <person name="Spatafora J.W."/>
            <person name="Yadav J.S."/>
            <person name="Aerts A."/>
            <person name="Benoit I."/>
            <person name="Boyd A."/>
            <person name="Carlson A."/>
            <person name="Copeland A."/>
            <person name="Coutinho P.M."/>
            <person name="de Vries R.P."/>
            <person name="Ferreira P."/>
            <person name="Findley K."/>
            <person name="Foster B."/>
            <person name="Gaskell J."/>
            <person name="Glotzer D."/>
            <person name="Gorecki P."/>
            <person name="Heitman J."/>
            <person name="Hesse C."/>
            <person name="Hori C."/>
            <person name="Igarashi K."/>
            <person name="Jurgens J.A."/>
            <person name="Kallen N."/>
            <person name="Kersten P."/>
            <person name="Kohler A."/>
            <person name="Kuees U."/>
            <person name="Kumar T.K.A."/>
            <person name="Kuo A."/>
            <person name="LaButti K."/>
            <person name="Larrondo L.F."/>
            <person name="Lindquist E."/>
            <person name="Ling A."/>
            <person name="Lombard V."/>
            <person name="Lucas S."/>
            <person name="Lundell T."/>
            <person name="Martin R."/>
            <person name="McLaughlin D.J."/>
            <person name="Morgenstern I."/>
            <person name="Morin E."/>
            <person name="Murat C."/>
            <person name="Nagy L.G."/>
            <person name="Nolan M."/>
            <person name="Ohm R.A."/>
            <person name="Patyshakuliyeva A."/>
            <person name="Rokas A."/>
            <person name="Ruiz-Duenas F.J."/>
            <person name="Sabat G."/>
            <person name="Salamov A."/>
            <person name="Samejima M."/>
            <person name="Schmutz J."/>
            <person name="Slot J.C."/>
            <person name="St John F."/>
            <person name="Stenlid J."/>
            <person name="Sun H."/>
            <person name="Sun S."/>
            <person name="Syed K."/>
            <person name="Tsang A."/>
            <person name="Wiebenga A."/>
            <person name="Young D."/>
            <person name="Pisabarro A."/>
            <person name="Eastwood D.C."/>
            <person name="Martin F."/>
            <person name="Cullen D."/>
            <person name="Grigoriev I.V."/>
            <person name="Hibbett D.S."/>
        </authorList>
    </citation>
    <scope>NUCLEOTIDE SEQUENCE</scope>
    <source>
        <strain evidence="3">FP-58527</strain>
    </source>
</reference>
<dbReference type="CDD" id="cd00167">
    <property type="entry name" value="SANT"/>
    <property type="match status" value="1"/>
</dbReference>
<evidence type="ECO:0000256" key="1">
    <source>
        <dbReference type="SAM" id="MobiDB-lite"/>
    </source>
</evidence>
<gene>
    <name evidence="2" type="ORF">FOMPIDRAFT_96662</name>
</gene>
<dbReference type="OrthoDB" id="2240312at2759"/>
<feature type="region of interest" description="Disordered" evidence="1">
    <location>
        <begin position="304"/>
        <end position="475"/>
    </location>
</feature>
<name>S8EIV1_FOMSC</name>
<sequence length="517" mass="57093">MRHGSTTPEVDSGDGDTLIDTTYATHFSKHLDHVRAHLAGKDKSGRLPPSFIPPSAHWTSAEKDLFFHALAIHSRLRPDLIAEEIRTKTMVDVCLYIRSLESGARENGPMPRRDFQIAMQVTDVFVALEDQKAQPSLVAEPQWENRALEEDRQLELEAREKAVRARKGEAQSETNEEYRQDVRRRRKEFKQWVADRRNEWKLEDTLRTLDFTTLKAMDRVLRDEDEARVQANGAEIVPDEAIAGRDFEVVESHEEVHRKLASAADSQQLVSPVIEEQAPSAAEQSVIAAALDDEMIDPMLRDHSQGAHLIPPSTAAATSGDALGHPDPANTPAHTLPYAQSHPRTPPFTPASLPPEDTPSTSRASSVAFEPSAESQFTASARRKLQKRLHMRKKRAEARGLPTVSTAVRLKAGRKRSEKVLRGPAAYAKPASRDSQNALSGDAAIGPPVEAGGGSQIGVGHQASSESLRKRSRHRHVSGVTLPYKLLQKLRDVGLDADALQEECVGIVNLKGLPRLM</sequence>
<evidence type="ECO:0008006" key="4">
    <source>
        <dbReference type="Google" id="ProtNLM"/>
    </source>
</evidence>
<dbReference type="Proteomes" id="UP000015241">
    <property type="component" value="Unassembled WGS sequence"/>
</dbReference>
<organism evidence="2 3">
    <name type="scientific">Fomitopsis schrenkii</name>
    <name type="common">Brown rot fungus</name>
    <dbReference type="NCBI Taxonomy" id="2126942"/>
    <lineage>
        <taxon>Eukaryota</taxon>
        <taxon>Fungi</taxon>
        <taxon>Dikarya</taxon>
        <taxon>Basidiomycota</taxon>
        <taxon>Agaricomycotina</taxon>
        <taxon>Agaricomycetes</taxon>
        <taxon>Polyporales</taxon>
        <taxon>Fomitopsis</taxon>
    </lineage>
</organism>
<dbReference type="EMBL" id="KE504124">
    <property type="protein sequence ID" value="EPT05137.1"/>
    <property type="molecule type" value="Genomic_DNA"/>
</dbReference>
<dbReference type="AlphaFoldDB" id="S8EIV1"/>
<feature type="compositionally biased region" description="Pro residues" evidence="1">
    <location>
        <begin position="344"/>
        <end position="357"/>
    </location>
</feature>
<dbReference type="eggNOG" id="ENOG502RY38">
    <property type="taxonomic scope" value="Eukaryota"/>
</dbReference>
<dbReference type="Gene3D" id="1.10.10.60">
    <property type="entry name" value="Homeodomain-like"/>
    <property type="match status" value="1"/>
</dbReference>
<dbReference type="GO" id="GO:0000182">
    <property type="term" value="F:rDNA binding"/>
    <property type="evidence" value="ECO:0007669"/>
    <property type="project" value="TreeGrafter"/>
</dbReference>
<feature type="compositionally biased region" description="Basic residues" evidence="1">
    <location>
        <begin position="381"/>
        <end position="396"/>
    </location>
</feature>
<accession>S8EIV1</accession>
<dbReference type="GO" id="GO:0000500">
    <property type="term" value="C:RNA polymerase I upstream activating factor complex"/>
    <property type="evidence" value="ECO:0007669"/>
    <property type="project" value="InterPro"/>
</dbReference>
<feature type="non-terminal residue" evidence="2">
    <location>
        <position position="517"/>
    </location>
</feature>